<evidence type="ECO:0000256" key="2">
    <source>
        <dbReference type="SAM" id="Phobius"/>
    </source>
</evidence>
<dbReference type="InterPro" id="IPR025398">
    <property type="entry name" value="DUF4371"/>
</dbReference>
<feature type="transmembrane region" description="Helical" evidence="2">
    <location>
        <begin position="649"/>
        <end position="670"/>
    </location>
</feature>
<dbReference type="PANTHER" id="PTHR11697">
    <property type="entry name" value="GENERAL TRANSCRIPTION FACTOR 2-RELATED ZINC FINGER PROTEIN"/>
    <property type="match status" value="1"/>
</dbReference>
<name>A0A2G9G351_9LAMI</name>
<dbReference type="PANTHER" id="PTHR11697:SF230">
    <property type="entry name" value="ZINC FINGER, MYM DOMAIN CONTAINING 1"/>
    <property type="match status" value="1"/>
</dbReference>
<accession>A0A2G9G351</accession>
<dbReference type="Pfam" id="PF14291">
    <property type="entry name" value="DUF4371"/>
    <property type="match status" value="1"/>
</dbReference>
<dbReference type="AlphaFoldDB" id="A0A2G9G351"/>
<gene>
    <name evidence="4" type="ORF">CDL12_27780</name>
</gene>
<reference evidence="5" key="1">
    <citation type="journal article" date="2018" name="Gigascience">
        <title>Genome assembly of the Pink Ipe (Handroanthus impetiginosus, Bignoniaceae), a highly valued, ecologically keystone Neotropical timber forest tree.</title>
        <authorList>
            <person name="Silva-Junior O.B."/>
            <person name="Grattapaglia D."/>
            <person name="Novaes E."/>
            <person name="Collevatti R.G."/>
        </authorList>
    </citation>
    <scope>NUCLEOTIDE SEQUENCE [LARGE SCALE GENOMIC DNA]</scope>
    <source>
        <strain evidence="5">cv. UFG-1</strain>
    </source>
</reference>
<protein>
    <recommendedName>
        <fullName evidence="3">TTF-type domain-containing protein</fullName>
    </recommendedName>
</protein>
<evidence type="ECO:0000259" key="3">
    <source>
        <dbReference type="SMART" id="SM00597"/>
    </source>
</evidence>
<organism evidence="4 5">
    <name type="scientific">Handroanthus impetiginosus</name>
    <dbReference type="NCBI Taxonomy" id="429701"/>
    <lineage>
        <taxon>Eukaryota</taxon>
        <taxon>Viridiplantae</taxon>
        <taxon>Streptophyta</taxon>
        <taxon>Embryophyta</taxon>
        <taxon>Tracheophyta</taxon>
        <taxon>Spermatophyta</taxon>
        <taxon>Magnoliopsida</taxon>
        <taxon>eudicotyledons</taxon>
        <taxon>Gunneridae</taxon>
        <taxon>Pentapetalae</taxon>
        <taxon>asterids</taxon>
        <taxon>lamiids</taxon>
        <taxon>Lamiales</taxon>
        <taxon>Bignoniaceae</taxon>
        <taxon>Crescentiina</taxon>
        <taxon>Tabebuia alliance</taxon>
        <taxon>Handroanthus</taxon>
    </lineage>
</organism>
<dbReference type="OrthoDB" id="1728517at2759"/>
<dbReference type="InterPro" id="IPR006580">
    <property type="entry name" value="Znf_TTF"/>
</dbReference>
<dbReference type="STRING" id="429701.A0A2G9G351"/>
<keyword evidence="2" id="KW-0472">Membrane</keyword>
<dbReference type="EMBL" id="NKXS01007405">
    <property type="protein sequence ID" value="PIM99720.1"/>
    <property type="molecule type" value="Genomic_DNA"/>
</dbReference>
<evidence type="ECO:0000313" key="5">
    <source>
        <dbReference type="Proteomes" id="UP000231279"/>
    </source>
</evidence>
<dbReference type="SUPFAM" id="SSF53098">
    <property type="entry name" value="Ribonuclease H-like"/>
    <property type="match status" value="1"/>
</dbReference>
<dbReference type="InterPro" id="IPR012337">
    <property type="entry name" value="RNaseH-like_sf"/>
</dbReference>
<evidence type="ECO:0000256" key="1">
    <source>
        <dbReference type="SAM" id="Coils"/>
    </source>
</evidence>
<keyword evidence="5" id="KW-1185">Reference proteome</keyword>
<comment type="caution">
    <text evidence="4">The sequence shown here is derived from an EMBL/GenBank/DDBJ whole genome shotgun (WGS) entry which is preliminary data.</text>
</comment>
<dbReference type="InterPro" id="IPR055298">
    <property type="entry name" value="AtLOH3-like"/>
</dbReference>
<keyword evidence="1" id="KW-0175">Coiled coil</keyword>
<proteinExistence type="predicted"/>
<dbReference type="Proteomes" id="UP000231279">
    <property type="component" value="Unassembled WGS sequence"/>
</dbReference>
<sequence>MSKSVNQSKNPPSNDEQSQIIDLNSLKADPAERLAILKYHPNDCNMVQRAYIHKVNRKIIIFHKLKCQLEYSVSSDTTFCLPCYLFKDENIHQHGGDVFSTRGFWSLNKKDRFGIYVGGLNNNHYKAKKKCEDLIRQSLSIQVALDRQSTFRGHDEGVSSSNKGNFLELLRYHTEICQKDVAMEIIRACAIETAKAIIKDLNGDYFSILVDESRDVSCKEQMTLVLRYVDRRGFVMERFIEILHVRDTSALSLKETFASLLAQHSLSISYIRGQCYDEASNMQGQFNGLKALIQRENRSAHLVHYFSYQLQLTLVGISKKYDEVAIVVNLVLAMLNVVGASFKSRDKLRDAQFLKIQKALEVGELQIGRDLNQELRLAKPIHTRWGFINHKITSLGIVFGATALKNGRGRSRMGEATAMGTSTALFTRCCPVNSASHQIKGEKHVGFLDACLKFEFVFMLHFIKNILSVINELNAALQRKKQDIVNAIDIRWDSLIDDVSAFCIKHGIKIPIFDSFYVFQGESSWKLVEYTVLHHYRVEVFYKIIDCQLQELNNRFNEVTFDLLHVMAYLSPSQSFANFDIEKIMRLATLYTDDFTEYDSVKLRCQLENYIVDMGFEDIIFSSMNGIDDLSKKLVEKKKHLVYSHVYRLVKFFLLLSVAIASIEIAFLAIKFMKTDLRNRIEDDFLNNCLITYKERDIFMSISDDDSMMTFQKMKTHRG</sequence>
<keyword evidence="2" id="KW-1133">Transmembrane helix</keyword>
<dbReference type="SMART" id="SM00597">
    <property type="entry name" value="ZnF_TTF"/>
    <property type="match status" value="1"/>
</dbReference>
<feature type="coiled-coil region" evidence="1">
    <location>
        <begin position="463"/>
        <end position="490"/>
    </location>
</feature>
<keyword evidence="2" id="KW-0812">Transmembrane</keyword>
<evidence type="ECO:0000313" key="4">
    <source>
        <dbReference type="EMBL" id="PIM99720.1"/>
    </source>
</evidence>
<feature type="domain" description="TTF-type" evidence="3">
    <location>
        <begin position="55"/>
        <end position="147"/>
    </location>
</feature>